<reference evidence="2" key="2">
    <citation type="submission" date="2015-01" db="EMBL/GenBank/DDBJ databases">
        <title>Evolutionary Origins and Diversification of the Mycorrhizal Mutualists.</title>
        <authorList>
            <consortium name="DOE Joint Genome Institute"/>
            <consortium name="Mycorrhizal Genomics Consortium"/>
            <person name="Kohler A."/>
            <person name="Kuo A."/>
            <person name="Nagy L.G."/>
            <person name="Floudas D."/>
            <person name="Copeland A."/>
            <person name="Barry K.W."/>
            <person name="Cichocki N."/>
            <person name="Veneault-Fourrey C."/>
            <person name="LaButti K."/>
            <person name="Lindquist E.A."/>
            <person name="Lipzen A."/>
            <person name="Lundell T."/>
            <person name="Morin E."/>
            <person name="Murat C."/>
            <person name="Riley R."/>
            <person name="Ohm R."/>
            <person name="Sun H."/>
            <person name="Tunlid A."/>
            <person name="Henrissat B."/>
            <person name="Grigoriev I.V."/>
            <person name="Hibbett D.S."/>
            <person name="Martin F."/>
        </authorList>
    </citation>
    <scope>NUCLEOTIDE SEQUENCE [LARGE SCALE GENOMIC DNA]</scope>
    <source>
        <strain evidence="2">441</strain>
    </source>
</reference>
<proteinExistence type="predicted"/>
<dbReference type="HOGENOM" id="CLU_143683_2_0_1"/>
<gene>
    <name evidence="1" type="ORF">PISMIDRAFT_673036</name>
</gene>
<dbReference type="EMBL" id="KN833691">
    <property type="protein sequence ID" value="KIK28818.1"/>
    <property type="molecule type" value="Genomic_DNA"/>
</dbReference>
<accession>A0A0D0A9Z0</accession>
<dbReference type="Proteomes" id="UP000054018">
    <property type="component" value="Unassembled WGS sequence"/>
</dbReference>
<dbReference type="STRING" id="765257.A0A0D0A9Z0"/>
<keyword evidence="2" id="KW-1185">Reference proteome</keyword>
<evidence type="ECO:0008006" key="3">
    <source>
        <dbReference type="Google" id="ProtNLM"/>
    </source>
</evidence>
<dbReference type="OrthoDB" id="9895617at2759"/>
<name>A0A0D0A9Z0_9AGAM</name>
<dbReference type="PANTHER" id="PTHR37450">
    <property type="entry name" value="CIPC PROTEIN"/>
    <property type="match status" value="1"/>
</dbReference>
<evidence type="ECO:0000313" key="2">
    <source>
        <dbReference type="Proteomes" id="UP000054018"/>
    </source>
</evidence>
<dbReference type="InterPro" id="IPR022234">
    <property type="entry name" value="DUF3759"/>
</dbReference>
<dbReference type="PANTHER" id="PTHR37450:SF1">
    <property type="entry name" value="CIPC PROTEIN"/>
    <property type="match status" value="1"/>
</dbReference>
<reference evidence="1 2" key="1">
    <citation type="submission" date="2014-04" db="EMBL/GenBank/DDBJ databases">
        <authorList>
            <consortium name="DOE Joint Genome Institute"/>
            <person name="Kuo A."/>
            <person name="Kohler A."/>
            <person name="Costa M.D."/>
            <person name="Nagy L.G."/>
            <person name="Floudas D."/>
            <person name="Copeland A."/>
            <person name="Barry K.W."/>
            <person name="Cichocki N."/>
            <person name="Veneault-Fourrey C."/>
            <person name="LaButti K."/>
            <person name="Lindquist E.A."/>
            <person name="Lipzen A."/>
            <person name="Lundell T."/>
            <person name="Morin E."/>
            <person name="Murat C."/>
            <person name="Sun H."/>
            <person name="Tunlid A."/>
            <person name="Henrissat B."/>
            <person name="Grigoriev I.V."/>
            <person name="Hibbett D.S."/>
            <person name="Martin F."/>
            <person name="Nordberg H.P."/>
            <person name="Cantor M.N."/>
            <person name="Hua S.X."/>
        </authorList>
    </citation>
    <scope>NUCLEOTIDE SEQUENCE [LARGE SCALE GENOMIC DNA]</scope>
    <source>
        <strain evidence="1 2">441</strain>
    </source>
</reference>
<evidence type="ECO:0000313" key="1">
    <source>
        <dbReference type="EMBL" id="KIK28818.1"/>
    </source>
</evidence>
<organism evidence="1 2">
    <name type="scientific">Pisolithus microcarpus 441</name>
    <dbReference type="NCBI Taxonomy" id="765257"/>
    <lineage>
        <taxon>Eukaryota</taxon>
        <taxon>Fungi</taxon>
        <taxon>Dikarya</taxon>
        <taxon>Basidiomycota</taxon>
        <taxon>Agaricomycotina</taxon>
        <taxon>Agaricomycetes</taxon>
        <taxon>Agaricomycetidae</taxon>
        <taxon>Boletales</taxon>
        <taxon>Sclerodermatineae</taxon>
        <taxon>Pisolithaceae</taxon>
        <taxon>Pisolithus</taxon>
    </lineage>
</organism>
<dbReference type="AlphaFoldDB" id="A0A0D0A9Z0"/>
<protein>
    <recommendedName>
        <fullName evidence="3">CipC protein</fullName>
    </recommendedName>
</protein>
<sequence length="99" mass="10981">MGFADYFQNDHGEVHSGNITHDLLAGAVAFEAARAYENHVAKNGQPDDHAMAKELIAGFATAAATHLVETKGRDAYDRFRVEHDAKSRLQEHVDREYQG</sequence>
<dbReference type="Pfam" id="PF12585">
    <property type="entry name" value="DUF3759"/>
    <property type="match status" value="1"/>
</dbReference>